<gene>
    <name evidence="1" type="ORF">ACFQWB_11260</name>
</gene>
<dbReference type="Proteomes" id="UP001596528">
    <property type="component" value="Unassembled WGS sequence"/>
</dbReference>
<dbReference type="RefSeq" id="WP_138787901.1">
    <property type="nucleotide sequence ID" value="NZ_JBHTGQ010000023.1"/>
</dbReference>
<name>A0ABW2V6W1_9BACL</name>
<proteinExistence type="predicted"/>
<evidence type="ECO:0000313" key="2">
    <source>
        <dbReference type="Proteomes" id="UP001596528"/>
    </source>
</evidence>
<sequence length="177" mass="18834">MKLRAMPIAAAAAVSAALLFGGWTIYSNVATVSPLETIASGVPGVEQAHIKVGGDRVNVQLQLAPQASLREVVAKLRSDGGKQIDGRELAVTVNNPASDKLEQWWATVLFDVAQAMETKRFSDIPAKLAAAAEGKGISVRAEMDDDYVYVTLVDENGGGSKFVMLPRVPAQLEAWGR</sequence>
<reference evidence="2" key="1">
    <citation type="journal article" date="2019" name="Int. J. Syst. Evol. Microbiol.">
        <title>The Global Catalogue of Microorganisms (GCM) 10K type strain sequencing project: providing services to taxonomists for standard genome sequencing and annotation.</title>
        <authorList>
            <consortium name="The Broad Institute Genomics Platform"/>
            <consortium name="The Broad Institute Genome Sequencing Center for Infectious Disease"/>
            <person name="Wu L."/>
            <person name="Ma J."/>
        </authorList>
    </citation>
    <scope>NUCLEOTIDE SEQUENCE [LARGE SCALE GENOMIC DNA]</scope>
    <source>
        <strain evidence="2">JCM 18657</strain>
    </source>
</reference>
<keyword evidence="2" id="KW-1185">Reference proteome</keyword>
<comment type="caution">
    <text evidence="1">The sequence shown here is derived from an EMBL/GenBank/DDBJ whole genome shotgun (WGS) entry which is preliminary data.</text>
</comment>
<accession>A0ABW2V6W1</accession>
<protein>
    <submittedName>
        <fullName evidence="1">Uncharacterized protein</fullName>
    </submittedName>
</protein>
<organism evidence="1 2">
    <name type="scientific">Paenibacillus thermoaerophilus</name>
    <dbReference type="NCBI Taxonomy" id="1215385"/>
    <lineage>
        <taxon>Bacteria</taxon>
        <taxon>Bacillati</taxon>
        <taxon>Bacillota</taxon>
        <taxon>Bacilli</taxon>
        <taxon>Bacillales</taxon>
        <taxon>Paenibacillaceae</taxon>
        <taxon>Paenibacillus</taxon>
    </lineage>
</organism>
<evidence type="ECO:0000313" key="1">
    <source>
        <dbReference type="EMBL" id="MFC7750501.1"/>
    </source>
</evidence>
<dbReference type="EMBL" id="JBHTGQ010000023">
    <property type="protein sequence ID" value="MFC7750501.1"/>
    <property type="molecule type" value="Genomic_DNA"/>
</dbReference>